<feature type="transmembrane region" description="Helical" evidence="1">
    <location>
        <begin position="25"/>
        <end position="46"/>
    </location>
</feature>
<keyword evidence="3" id="KW-1185">Reference proteome</keyword>
<evidence type="ECO:0008006" key="4">
    <source>
        <dbReference type="Google" id="ProtNLM"/>
    </source>
</evidence>
<feature type="transmembrane region" description="Helical" evidence="1">
    <location>
        <begin position="52"/>
        <end position="72"/>
    </location>
</feature>
<gene>
    <name evidence="2" type="ORF">GCM10010977_29050</name>
</gene>
<keyword evidence="1" id="KW-0812">Transmembrane</keyword>
<name>A0ABQ2MA92_9MICC</name>
<keyword evidence="1" id="KW-0472">Membrane</keyword>
<proteinExistence type="predicted"/>
<dbReference type="EMBL" id="BMLQ01000010">
    <property type="protein sequence ID" value="GGO48746.1"/>
    <property type="molecule type" value="Genomic_DNA"/>
</dbReference>
<dbReference type="RefSeq" id="WP_188806885.1">
    <property type="nucleotide sequence ID" value="NZ_BAAAOU010000010.1"/>
</dbReference>
<keyword evidence="1" id="KW-1133">Transmembrane helix</keyword>
<evidence type="ECO:0000313" key="2">
    <source>
        <dbReference type="EMBL" id="GGO48746.1"/>
    </source>
</evidence>
<protein>
    <recommendedName>
        <fullName evidence="4">Integral membrane protein</fullName>
    </recommendedName>
</protein>
<organism evidence="2 3">
    <name type="scientific">Citricoccus zhacaiensis</name>
    <dbReference type="NCBI Taxonomy" id="489142"/>
    <lineage>
        <taxon>Bacteria</taxon>
        <taxon>Bacillati</taxon>
        <taxon>Actinomycetota</taxon>
        <taxon>Actinomycetes</taxon>
        <taxon>Micrococcales</taxon>
        <taxon>Micrococcaceae</taxon>
        <taxon>Citricoccus</taxon>
    </lineage>
</organism>
<dbReference type="NCBIfam" id="NF042935">
    <property type="entry name" value="SCO6880_fam"/>
    <property type="match status" value="1"/>
</dbReference>
<sequence length="505" mass="54469">MSTTESVRIEPQVFGNLTVPRRSGLGGLSMGISIALIPVVLLSILFMATGRWYIAFALVMAATVAVLLLKVTRRQGRSIYGRITLRLAQRIKEKSGRDVYLAGPTGKGTPDGATRLPGLMAKSELGEFTDSYGNAFGLIRVAGSDVYNYSVVIETHPDGDSLVDQEQIDHRVAVWGSWLTQRGLDEGIRGASVTIESSPDSGLRLANLLEANRTGTGPDYAKAVTDRIGETYQGGAPQLVARVSVTFDGRRHDGKTGDRGWAEMAEEIGTRLPGLVGGLQGTGAGAVRASTAQQITDFTRVAYDPTVASLVEQMQADGGTDLHWEDAGPSFAQDSFEHYRHDRAVSKSWTMYKGPEGHFTSSSLKRVLEPSPGLLRKRVTLLYRPIAAERTTALVQQEQNDAAFAGSQTRRNARAALRQAAAAKTASEEAQGAGLTRFGLVITITGTSEEDLKVWDKRIPGLLGPARLRIRPALANQAVTFQAGLPLGLVLPDHMLIPDTLREFF</sequence>
<dbReference type="InterPro" id="IPR049978">
    <property type="entry name" value="SCO6880-like"/>
</dbReference>
<dbReference type="Proteomes" id="UP000642509">
    <property type="component" value="Unassembled WGS sequence"/>
</dbReference>
<comment type="caution">
    <text evidence="2">The sequence shown here is derived from an EMBL/GenBank/DDBJ whole genome shotgun (WGS) entry which is preliminary data.</text>
</comment>
<evidence type="ECO:0000313" key="3">
    <source>
        <dbReference type="Proteomes" id="UP000642509"/>
    </source>
</evidence>
<accession>A0ABQ2MA92</accession>
<evidence type="ECO:0000256" key="1">
    <source>
        <dbReference type="SAM" id="Phobius"/>
    </source>
</evidence>
<reference evidence="3" key="1">
    <citation type="journal article" date="2019" name="Int. J. Syst. Evol. Microbiol.">
        <title>The Global Catalogue of Microorganisms (GCM) 10K type strain sequencing project: providing services to taxonomists for standard genome sequencing and annotation.</title>
        <authorList>
            <consortium name="The Broad Institute Genomics Platform"/>
            <consortium name="The Broad Institute Genome Sequencing Center for Infectious Disease"/>
            <person name="Wu L."/>
            <person name="Ma J."/>
        </authorList>
    </citation>
    <scope>NUCLEOTIDE SEQUENCE [LARGE SCALE GENOMIC DNA]</scope>
    <source>
        <strain evidence="3">CGMCC 1.7064</strain>
    </source>
</reference>